<keyword evidence="3" id="KW-1185">Reference proteome</keyword>
<dbReference type="Proteomes" id="UP000077266">
    <property type="component" value="Unassembled WGS sequence"/>
</dbReference>
<reference evidence="2 3" key="1">
    <citation type="journal article" date="2016" name="Mol. Biol. Evol.">
        <title>Comparative Genomics of Early-Diverging Mushroom-Forming Fungi Provides Insights into the Origins of Lignocellulose Decay Capabilities.</title>
        <authorList>
            <person name="Nagy L.G."/>
            <person name="Riley R."/>
            <person name="Tritt A."/>
            <person name="Adam C."/>
            <person name="Daum C."/>
            <person name="Floudas D."/>
            <person name="Sun H."/>
            <person name="Yadav J.S."/>
            <person name="Pangilinan J."/>
            <person name="Larsson K.H."/>
            <person name="Matsuura K."/>
            <person name="Barry K."/>
            <person name="Labutti K."/>
            <person name="Kuo R."/>
            <person name="Ohm R.A."/>
            <person name="Bhattacharya S.S."/>
            <person name="Shirouzu T."/>
            <person name="Yoshinaga Y."/>
            <person name="Martin F.M."/>
            <person name="Grigoriev I.V."/>
            <person name="Hibbett D.S."/>
        </authorList>
    </citation>
    <scope>NUCLEOTIDE SEQUENCE [LARGE SCALE GENOMIC DNA]</scope>
    <source>
        <strain evidence="2 3">HHB12029</strain>
    </source>
</reference>
<evidence type="ECO:0000313" key="3">
    <source>
        <dbReference type="Proteomes" id="UP000077266"/>
    </source>
</evidence>
<organism evidence="2 3">
    <name type="scientific">Exidia glandulosa HHB12029</name>
    <dbReference type="NCBI Taxonomy" id="1314781"/>
    <lineage>
        <taxon>Eukaryota</taxon>
        <taxon>Fungi</taxon>
        <taxon>Dikarya</taxon>
        <taxon>Basidiomycota</taxon>
        <taxon>Agaricomycotina</taxon>
        <taxon>Agaricomycetes</taxon>
        <taxon>Auriculariales</taxon>
        <taxon>Exidiaceae</taxon>
        <taxon>Exidia</taxon>
    </lineage>
</organism>
<proteinExistence type="predicted"/>
<sequence>MRALGTLDPGAQIRMRDEVTQRRHDQHLPIWEEQRRRRRLRPGQHTHIPLAPRAHSSQTRPLLPPSSRERCTGRADLPPAAVSAWRSDTVYSRLVQSCCGTLLGQCDACFCARVSRVVARAQIECTRARPPRLAPHAQGRWLCLNHCPKIAPSVLCD</sequence>
<evidence type="ECO:0000313" key="2">
    <source>
        <dbReference type="EMBL" id="KZW00095.1"/>
    </source>
</evidence>
<name>A0A165N1Y1_EXIGL</name>
<dbReference type="EMBL" id="KV425903">
    <property type="protein sequence ID" value="KZW00095.1"/>
    <property type="molecule type" value="Genomic_DNA"/>
</dbReference>
<feature type="region of interest" description="Disordered" evidence="1">
    <location>
        <begin position="36"/>
        <end position="70"/>
    </location>
</feature>
<accession>A0A165N1Y1</accession>
<dbReference type="AlphaFoldDB" id="A0A165N1Y1"/>
<gene>
    <name evidence="2" type="ORF">EXIGLDRAFT_176239</name>
</gene>
<evidence type="ECO:0000256" key="1">
    <source>
        <dbReference type="SAM" id="MobiDB-lite"/>
    </source>
</evidence>
<protein>
    <submittedName>
        <fullName evidence="2">Uncharacterized protein</fullName>
    </submittedName>
</protein>
<dbReference type="InParanoid" id="A0A165N1Y1"/>